<reference evidence="1 2" key="1">
    <citation type="submission" date="2016-11" db="EMBL/GenBank/DDBJ databases">
        <authorList>
            <consortium name="Pathogen Informatics"/>
        </authorList>
    </citation>
    <scope>NUCLEOTIDE SEQUENCE [LARGE SCALE GENOMIC DNA]</scope>
    <source>
        <strain evidence="1 2">104</strain>
    </source>
</reference>
<gene>
    <name evidence="1" type="ORF">SAMEA2070301_03896</name>
</gene>
<dbReference type="AlphaFoldDB" id="A0AB38D2G6"/>
<dbReference type="Proteomes" id="UP000185210">
    <property type="component" value="Unassembled WGS sequence"/>
</dbReference>
<protein>
    <recommendedName>
        <fullName evidence="3">Fis family transcriptional regulator</fullName>
    </recommendedName>
</protein>
<comment type="caution">
    <text evidence="1">The sequence shown here is derived from an EMBL/GenBank/DDBJ whole genome shotgun (WGS) entry which is preliminary data.</text>
</comment>
<dbReference type="EMBL" id="FSHM01000006">
    <property type="protein sequence ID" value="SIB50507.1"/>
    <property type="molecule type" value="Genomic_DNA"/>
</dbReference>
<proteinExistence type="predicted"/>
<organism evidence="1 2">
    <name type="scientific">Mycobacteroides abscessus subsp. abscessus</name>
    <dbReference type="NCBI Taxonomy" id="1185650"/>
    <lineage>
        <taxon>Bacteria</taxon>
        <taxon>Bacillati</taxon>
        <taxon>Actinomycetota</taxon>
        <taxon>Actinomycetes</taxon>
        <taxon>Mycobacteriales</taxon>
        <taxon>Mycobacteriaceae</taxon>
        <taxon>Mycobacteroides</taxon>
        <taxon>Mycobacteroides abscessus</taxon>
    </lineage>
</organism>
<dbReference type="RefSeq" id="WP_052544253.1">
    <property type="nucleotide sequence ID" value="NZ_CAACXP010000004.1"/>
</dbReference>
<accession>A0AB38D2G6</accession>
<evidence type="ECO:0008006" key="3">
    <source>
        <dbReference type="Google" id="ProtNLM"/>
    </source>
</evidence>
<evidence type="ECO:0000313" key="2">
    <source>
        <dbReference type="Proteomes" id="UP000185210"/>
    </source>
</evidence>
<name>A0AB38D2G6_9MYCO</name>
<evidence type="ECO:0000313" key="1">
    <source>
        <dbReference type="EMBL" id="SIB50507.1"/>
    </source>
</evidence>
<sequence length="110" mass="11521">MATRFTVTDHATASRAAVELPTYARTLAAITTEAAEALAALPAAADPQRCLDGLVVFRAGQAKVRRAENAVLLRLHEAGASPTGLATALGINRLTVDRRLAAARAERDSD</sequence>